<dbReference type="OrthoDB" id="981250at2"/>
<evidence type="ECO:0000313" key="1">
    <source>
        <dbReference type="EMBL" id="SDJ79833.1"/>
    </source>
</evidence>
<dbReference type="EMBL" id="FNDX01000024">
    <property type="protein sequence ID" value="SDJ79833.1"/>
    <property type="molecule type" value="Genomic_DNA"/>
</dbReference>
<dbReference type="AlphaFoldDB" id="A0A1G8WP20"/>
<gene>
    <name evidence="1" type="ORF">SAMN05216192_12463</name>
</gene>
<accession>A0A1G8WP20</accession>
<reference evidence="2" key="1">
    <citation type="submission" date="2016-10" db="EMBL/GenBank/DDBJ databases">
        <authorList>
            <person name="Varghese N."/>
            <person name="Submissions S."/>
        </authorList>
    </citation>
    <scope>NUCLEOTIDE SEQUENCE [LARGE SCALE GENOMIC DNA]</scope>
    <source>
        <strain evidence="2">CGMCC 1.11012</strain>
    </source>
</reference>
<name>A0A1G8WP20_9BACL</name>
<dbReference type="RefSeq" id="WP_090716412.1">
    <property type="nucleotide sequence ID" value="NZ_CBCSKY010000081.1"/>
</dbReference>
<dbReference type="Proteomes" id="UP000199050">
    <property type="component" value="Unassembled WGS sequence"/>
</dbReference>
<proteinExistence type="predicted"/>
<protein>
    <submittedName>
        <fullName evidence="1">Uncharacterized protein</fullName>
    </submittedName>
</protein>
<keyword evidence="2" id="KW-1185">Reference proteome</keyword>
<organism evidence="1 2">
    <name type="scientific">Paenibacillus typhae</name>
    <dbReference type="NCBI Taxonomy" id="1174501"/>
    <lineage>
        <taxon>Bacteria</taxon>
        <taxon>Bacillati</taxon>
        <taxon>Bacillota</taxon>
        <taxon>Bacilli</taxon>
        <taxon>Bacillales</taxon>
        <taxon>Paenibacillaceae</taxon>
        <taxon>Paenibacillus</taxon>
    </lineage>
</organism>
<evidence type="ECO:0000313" key="2">
    <source>
        <dbReference type="Proteomes" id="UP000199050"/>
    </source>
</evidence>
<sequence length="109" mass="11834">MSYDVHITRAEHWTESGSNPISLEEAKAFFAGQEDFEYSSGLSVQGPFGTLAIGGDFFNWLAEEDEQIPFKYTDGRITVAGADDFVIERMSGVAAGLGAKVQGDEGEVY</sequence>